<dbReference type="EMBL" id="RBIJ01000006">
    <property type="protein sequence ID" value="RKQ83614.1"/>
    <property type="molecule type" value="Genomic_DNA"/>
</dbReference>
<keyword evidence="5" id="KW-1185">Reference proteome</keyword>
<evidence type="ECO:0000259" key="3">
    <source>
        <dbReference type="Pfam" id="PF07687"/>
    </source>
</evidence>
<dbReference type="InterPro" id="IPR036264">
    <property type="entry name" value="Bact_exopeptidase_dim_dom"/>
</dbReference>
<evidence type="ECO:0000256" key="2">
    <source>
        <dbReference type="ARBA" id="ARBA00022801"/>
    </source>
</evidence>
<gene>
    <name evidence="4" type="ORF">C7438_1644</name>
</gene>
<dbReference type="AlphaFoldDB" id="A0A660KV22"/>
<keyword evidence="1" id="KW-0479">Metal-binding</keyword>
<dbReference type="Proteomes" id="UP000267019">
    <property type="component" value="Unassembled WGS sequence"/>
</dbReference>
<sequence length="365" mass="39172">MSMLASFLLTLQEAACRDPARGAVSPLQAALIAARLPLEVLELGGFPALLVPLHPQPRGLLSVHYDVVPCDVQGPPATPAADETRVLGRGSSDVLGAAAALVLALRDARERWSSPPPLWVAFVGDEEYGGTGSRLLAERLPSTVRWSLVLEPTEEAFAFASAGSLEVHIDVQGRASHGSTPEAGVNAVREAVYILERLEGAVAELARHEDPTRNPVLTPLMLAGGSDELVIPETARLVVDIRIPPGSSPQEIQKAVEAALATYGGPAHLKTAFLDDCAGAWEVDPEAEVGPLLRRLYREAAGREPSLGFMPSWTDAHAYHARGLYPVVWGPGRLDVAHTAREFVQRDALERAYRFLLAVLSHSWD</sequence>
<dbReference type="GO" id="GO:0016787">
    <property type="term" value="F:hydrolase activity"/>
    <property type="evidence" value="ECO:0007669"/>
    <property type="project" value="UniProtKB-KW"/>
</dbReference>
<protein>
    <submittedName>
        <fullName evidence="4">Acetylornithine deacetylase/succinyl-diaminopimelate desuccinylase</fullName>
    </submittedName>
</protein>
<reference evidence="4 5" key="1">
    <citation type="submission" date="2018-10" db="EMBL/GenBank/DDBJ databases">
        <title>Genomic Encyclopedia of Type Strains, Phase IV (KMG-IV): sequencing the most valuable type-strain genomes for metagenomic binning, comparative biology and taxonomic classification.</title>
        <authorList>
            <person name="Goeker M."/>
        </authorList>
    </citation>
    <scope>NUCLEOTIDE SEQUENCE [LARGE SCALE GENOMIC DNA]</scope>
    <source>
        <strain evidence="4 5">DSM 22653</strain>
    </source>
</reference>
<evidence type="ECO:0000313" key="4">
    <source>
        <dbReference type="EMBL" id="RKQ83614.1"/>
    </source>
</evidence>
<dbReference type="InterPro" id="IPR011650">
    <property type="entry name" value="Peptidase_M20_dimer"/>
</dbReference>
<organism evidence="4 5">
    <name type="scientific">Brockia lithotrophica</name>
    <dbReference type="NCBI Taxonomy" id="933949"/>
    <lineage>
        <taxon>Bacteria</taxon>
        <taxon>Bacillati</taxon>
        <taxon>Bacillota</taxon>
        <taxon>Bacilli</taxon>
        <taxon>Bacillales</taxon>
        <taxon>Bacillales Family X. Incertae Sedis</taxon>
        <taxon>Brockia</taxon>
    </lineage>
</organism>
<dbReference type="Gene3D" id="3.40.630.10">
    <property type="entry name" value="Zn peptidases"/>
    <property type="match status" value="1"/>
</dbReference>
<dbReference type="Pfam" id="PF07687">
    <property type="entry name" value="M20_dimer"/>
    <property type="match status" value="1"/>
</dbReference>
<dbReference type="Pfam" id="PF01546">
    <property type="entry name" value="Peptidase_M20"/>
    <property type="match status" value="1"/>
</dbReference>
<dbReference type="SUPFAM" id="SSF53187">
    <property type="entry name" value="Zn-dependent exopeptidases"/>
    <property type="match status" value="1"/>
</dbReference>
<dbReference type="InterPro" id="IPR002933">
    <property type="entry name" value="Peptidase_M20"/>
</dbReference>
<dbReference type="Gene3D" id="3.30.70.360">
    <property type="match status" value="1"/>
</dbReference>
<name>A0A660KV22_9BACL</name>
<evidence type="ECO:0000313" key="5">
    <source>
        <dbReference type="Proteomes" id="UP000267019"/>
    </source>
</evidence>
<evidence type="ECO:0000256" key="1">
    <source>
        <dbReference type="ARBA" id="ARBA00022723"/>
    </source>
</evidence>
<dbReference type="SUPFAM" id="SSF55031">
    <property type="entry name" value="Bacterial exopeptidase dimerisation domain"/>
    <property type="match status" value="1"/>
</dbReference>
<comment type="caution">
    <text evidence="4">The sequence shown here is derived from an EMBL/GenBank/DDBJ whole genome shotgun (WGS) entry which is preliminary data.</text>
</comment>
<proteinExistence type="predicted"/>
<dbReference type="PANTHER" id="PTHR43808">
    <property type="entry name" value="ACETYLORNITHINE DEACETYLASE"/>
    <property type="match status" value="1"/>
</dbReference>
<dbReference type="GO" id="GO:0046872">
    <property type="term" value="F:metal ion binding"/>
    <property type="evidence" value="ECO:0007669"/>
    <property type="project" value="UniProtKB-KW"/>
</dbReference>
<keyword evidence="2" id="KW-0378">Hydrolase</keyword>
<accession>A0A660KV22</accession>
<dbReference type="OrthoDB" id="9792335at2"/>
<dbReference type="InterPro" id="IPR050072">
    <property type="entry name" value="Peptidase_M20A"/>
</dbReference>
<feature type="domain" description="Peptidase M20 dimerisation" evidence="3">
    <location>
        <begin position="161"/>
        <end position="264"/>
    </location>
</feature>